<dbReference type="Proteomes" id="UP000481643">
    <property type="component" value="Unassembled WGS sequence"/>
</dbReference>
<protein>
    <submittedName>
        <fullName evidence="2">dTDP-4-dehydrorhamnose 3,5-epimerase</fullName>
    </submittedName>
</protein>
<name>A0A6L3YSV9_9HYPH</name>
<feature type="domain" description="Polysaccharide pyruvyl transferase" evidence="1">
    <location>
        <begin position="13"/>
        <end position="328"/>
    </location>
</feature>
<accession>A0A6L3YSV9</accession>
<dbReference type="InterPro" id="IPR007345">
    <property type="entry name" value="Polysacch_pyruvyl_Trfase"/>
</dbReference>
<reference evidence="2 3" key="1">
    <citation type="submission" date="2019-09" db="EMBL/GenBank/DDBJ databases">
        <title>Taxonomic organization of the family Brucellaceae based on a phylogenomic approach.</title>
        <authorList>
            <person name="Leclercq S."/>
            <person name="Cloeckaert A."/>
            <person name="Zygmunt M.S."/>
        </authorList>
    </citation>
    <scope>NUCLEOTIDE SEQUENCE [LARGE SCALE GENOMIC DNA]</scope>
    <source>
        <strain evidence="2 3">WS1830</strain>
    </source>
</reference>
<dbReference type="RefSeq" id="WP_151651589.1">
    <property type="nucleotide sequence ID" value="NZ_JAKVTF010000002.1"/>
</dbReference>
<dbReference type="EMBL" id="WBVX01000007">
    <property type="protein sequence ID" value="KAB2687098.1"/>
    <property type="molecule type" value="Genomic_DNA"/>
</dbReference>
<dbReference type="Pfam" id="PF04230">
    <property type="entry name" value="PS_pyruv_trans"/>
    <property type="match status" value="1"/>
</dbReference>
<dbReference type="PANTHER" id="PTHR36836">
    <property type="entry name" value="COLANIC ACID BIOSYNTHESIS PROTEIN WCAK"/>
    <property type="match status" value="1"/>
</dbReference>
<dbReference type="PANTHER" id="PTHR36836:SF1">
    <property type="entry name" value="COLANIC ACID BIOSYNTHESIS PROTEIN WCAK"/>
    <property type="match status" value="1"/>
</dbReference>
<dbReference type="AlphaFoldDB" id="A0A6L3YSV9"/>
<comment type="caution">
    <text evidence="2">The sequence shown here is derived from an EMBL/GenBank/DDBJ whole genome shotgun (WGS) entry which is preliminary data.</text>
</comment>
<sequence length="411" mass="46381">MRIGLFGQFGSGNTGNDGSLEAMLRQLQRTDPQIEVICICSGPDVIRNTYGIETVPIGGYAPSNRLLRAADRFLMQAPRRIWNFANSMALGRKLDFLIVPGTGFLDDFSADPFGWPFAILRWSLAARLSGAELLMVSIGAGPINHPLSRWFMRQSALMATFRSYRDTISHEFMKTLGVQQAGDSVSADLAFSLPKATETILPHNDPQQHIERIGIGIMAYRGWKRRDGNGNSIYSNYLKKMSIVIQSQLQQGRTVRLLTGDNIDRAAIDDLMALLPPADHNQQLIYEPIASLHDLMKQIAQTDIVLASRYHNVICALHMGRPTISLSYARKNDVLLADNGLSEFCHHVESFDPPTLIRQIDDMLLRRPELEQAVRAGTDQYRLRLEWQEQNLHQKLLKHKNGLDTRRNRTH</sequence>
<gene>
    <name evidence="2" type="ORF">F9L08_08965</name>
</gene>
<evidence type="ECO:0000313" key="3">
    <source>
        <dbReference type="Proteomes" id="UP000481643"/>
    </source>
</evidence>
<proteinExistence type="predicted"/>
<evidence type="ECO:0000259" key="1">
    <source>
        <dbReference type="Pfam" id="PF04230"/>
    </source>
</evidence>
<organism evidence="2 3">
    <name type="scientific">Brucella tritici</name>
    <dbReference type="NCBI Taxonomy" id="94626"/>
    <lineage>
        <taxon>Bacteria</taxon>
        <taxon>Pseudomonadati</taxon>
        <taxon>Pseudomonadota</taxon>
        <taxon>Alphaproteobacteria</taxon>
        <taxon>Hyphomicrobiales</taxon>
        <taxon>Brucellaceae</taxon>
        <taxon>Brucella/Ochrobactrum group</taxon>
        <taxon>Brucella</taxon>
    </lineage>
</organism>
<evidence type="ECO:0000313" key="2">
    <source>
        <dbReference type="EMBL" id="KAB2687098.1"/>
    </source>
</evidence>